<evidence type="ECO:0000313" key="3">
    <source>
        <dbReference type="Proteomes" id="UP001516023"/>
    </source>
</evidence>
<dbReference type="PANTHER" id="PTHR15020:SF45">
    <property type="entry name" value="NAD(P)-BINDING DOMAIN-CONTAINING PROTEIN"/>
    <property type="match status" value="1"/>
</dbReference>
<keyword evidence="3" id="KW-1185">Reference proteome</keyword>
<dbReference type="Gene3D" id="3.40.50.720">
    <property type="entry name" value="NAD(P)-binding Rossmann-like Domain"/>
    <property type="match status" value="1"/>
</dbReference>
<feature type="domain" description="NAD(P)-binding" evidence="1">
    <location>
        <begin position="117"/>
        <end position="303"/>
    </location>
</feature>
<reference evidence="2 3" key="1">
    <citation type="journal article" date="2020" name="G3 (Bethesda)">
        <title>Improved Reference Genome for Cyclotella cryptica CCMP332, a Model for Cell Wall Morphogenesis, Salinity Adaptation, and Lipid Production in Diatoms (Bacillariophyta).</title>
        <authorList>
            <person name="Roberts W.R."/>
            <person name="Downey K.M."/>
            <person name="Ruck E.C."/>
            <person name="Traller J.C."/>
            <person name="Alverson A.J."/>
        </authorList>
    </citation>
    <scope>NUCLEOTIDE SEQUENCE [LARGE SCALE GENOMIC DNA]</scope>
    <source>
        <strain evidence="2 3">CCMP332</strain>
    </source>
</reference>
<protein>
    <recommendedName>
        <fullName evidence="1">NAD(P)-binding domain-containing protein</fullName>
    </recommendedName>
</protein>
<dbReference type="CDD" id="cd05243">
    <property type="entry name" value="SDR_a5"/>
    <property type="match status" value="1"/>
</dbReference>
<dbReference type="Proteomes" id="UP001516023">
    <property type="component" value="Unassembled WGS sequence"/>
</dbReference>
<organism evidence="2 3">
    <name type="scientific">Cyclotella cryptica</name>
    <dbReference type="NCBI Taxonomy" id="29204"/>
    <lineage>
        <taxon>Eukaryota</taxon>
        <taxon>Sar</taxon>
        <taxon>Stramenopiles</taxon>
        <taxon>Ochrophyta</taxon>
        <taxon>Bacillariophyta</taxon>
        <taxon>Coscinodiscophyceae</taxon>
        <taxon>Thalassiosirophycidae</taxon>
        <taxon>Stephanodiscales</taxon>
        <taxon>Stephanodiscaceae</taxon>
        <taxon>Cyclotella</taxon>
    </lineage>
</organism>
<dbReference type="AlphaFoldDB" id="A0ABD3NUT0"/>
<dbReference type="InterPro" id="IPR016040">
    <property type="entry name" value="NAD(P)-bd_dom"/>
</dbReference>
<proteinExistence type="predicted"/>
<evidence type="ECO:0000259" key="1">
    <source>
        <dbReference type="Pfam" id="PF13460"/>
    </source>
</evidence>
<name>A0ABD3NUT0_9STRA</name>
<comment type="caution">
    <text evidence="2">The sequence shown here is derived from an EMBL/GenBank/DDBJ whole genome shotgun (WGS) entry which is preliminary data.</text>
</comment>
<dbReference type="PANTHER" id="PTHR15020">
    <property type="entry name" value="FLAVIN REDUCTASE-RELATED"/>
    <property type="match status" value="1"/>
</dbReference>
<dbReference type="Pfam" id="PF13460">
    <property type="entry name" value="NAD_binding_10"/>
    <property type="match status" value="1"/>
</dbReference>
<evidence type="ECO:0000313" key="2">
    <source>
        <dbReference type="EMBL" id="KAL3779487.1"/>
    </source>
</evidence>
<accession>A0ABD3NUT0</accession>
<gene>
    <name evidence="2" type="ORF">HJC23_000046</name>
</gene>
<sequence length="335" mass="35710">MFAHLDKKYHRMMAVEDVKLLTNGIYRALNTTRILLQITLQHSNGSTKQTASKTCNVTITMSVKLLLAAASFSFASAFTPTTSIIQNHHNSHRLQKQSQFFMVQGQGDSYKTVFVAGGSKGVGRLVVDKLLEEGHKVVALVRSDEALSELSSLEDVTAIKGDAMEYKDVEGAMDGCDAAISTLGGGSGAGEDGKWVDYVGNNNVIEAAGILGVTRVVLVTSIGCGSSKEATPPSVLKNVLIQKEKAENVLIKYYTNMNWTIIRPGGLVSDTPTGKAILTEDTMAIGSIRRGDVADLVVRTLSSKNTQKKILSAVDPSIQSSANPDGKSAEAFALA</sequence>
<dbReference type="InterPro" id="IPR036291">
    <property type="entry name" value="NAD(P)-bd_dom_sf"/>
</dbReference>
<dbReference type="EMBL" id="JABMIG020000387">
    <property type="protein sequence ID" value="KAL3779487.1"/>
    <property type="molecule type" value="Genomic_DNA"/>
</dbReference>
<dbReference type="SUPFAM" id="SSF51735">
    <property type="entry name" value="NAD(P)-binding Rossmann-fold domains"/>
    <property type="match status" value="1"/>
</dbReference>